<evidence type="ECO:0000313" key="2">
    <source>
        <dbReference type="EMBL" id="GAU30942.1"/>
    </source>
</evidence>
<gene>
    <name evidence="2" type="ORF">TSUD_143900</name>
</gene>
<protein>
    <submittedName>
        <fullName evidence="2">Uncharacterized protein</fullName>
    </submittedName>
</protein>
<evidence type="ECO:0000256" key="1">
    <source>
        <dbReference type="SAM" id="MobiDB-lite"/>
    </source>
</evidence>
<proteinExistence type="predicted"/>
<dbReference type="Proteomes" id="UP000242715">
    <property type="component" value="Unassembled WGS sequence"/>
</dbReference>
<accession>A0A2Z6N1Q8</accession>
<sequence length="175" mass="20680">MSKLPHPSNEDITNLSWWKQDFYGNNEQEREDNCPDRKEEELHEESSSNANNEESFISGMINQVKGMYNLCWTNEESSKYEEQIKAETLIQQYELFIMEEDENIEAMFIRFQNLIDGLKAVKHYKKFVYYPRRVTHGYVVVGSVWIVLELKGRNEDCVDFEVLQPGHFQAKKSVP</sequence>
<keyword evidence="3" id="KW-1185">Reference proteome</keyword>
<reference evidence="3" key="1">
    <citation type="journal article" date="2017" name="Front. Plant Sci.">
        <title>Climate Clever Clovers: New Paradigm to Reduce the Environmental Footprint of Ruminants by Breeding Low Methanogenic Forages Utilizing Haplotype Variation.</title>
        <authorList>
            <person name="Kaur P."/>
            <person name="Appels R."/>
            <person name="Bayer P.E."/>
            <person name="Keeble-Gagnere G."/>
            <person name="Wang J."/>
            <person name="Hirakawa H."/>
            <person name="Shirasawa K."/>
            <person name="Vercoe P."/>
            <person name="Stefanova K."/>
            <person name="Durmic Z."/>
            <person name="Nichols P."/>
            <person name="Revell C."/>
            <person name="Isobe S.N."/>
            <person name="Edwards D."/>
            <person name="Erskine W."/>
        </authorList>
    </citation>
    <scope>NUCLEOTIDE SEQUENCE [LARGE SCALE GENOMIC DNA]</scope>
    <source>
        <strain evidence="3">cv. Daliak</strain>
    </source>
</reference>
<dbReference type="AlphaFoldDB" id="A0A2Z6N1Q8"/>
<organism evidence="2 3">
    <name type="scientific">Trifolium subterraneum</name>
    <name type="common">Subterranean clover</name>
    <dbReference type="NCBI Taxonomy" id="3900"/>
    <lineage>
        <taxon>Eukaryota</taxon>
        <taxon>Viridiplantae</taxon>
        <taxon>Streptophyta</taxon>
        <taxon>Embryophyta</taxon>
        <taxon>Tracheophyta</taxon>
        <taxon>Spermatophyta</taxon>
        <taxon>Magnoliopsida</taxon>
        <taxon>eudicotyledons</taxon>
        <taxon>Gunneridae</taxon>
        <taxon>Pentapetalae</taxon>
        <taxon>rosids</taxon>
        <taxon>fabids</taxon>
        <taxon>Fabales</taxon>
        <taxon>Fabaceae</taxon>
        <taxon>Papilionoideae</taxon>
        <taxon>50 kb inversion clade</taxon>
        <taxon>NPAAA clade</taxon>
        <taxon>Hologalegina</taxon>
        <taxon>IRL clade</taxon>
        <taxon>Trifolieae</taxon>
        <taxon>Trifolium</taxon>
    </lineage>
</organism>
<dbReference type="EMBL" id="DF973440">
    <property type="protein sequence ID" value="GAU30942.1"/>
    <property type="molecule type" value="Genomic_DNA"/>
</dbReference>
<feature type="compositionally biased region" description="Basic and acidic residues" evidence="1">
    <location>
        <begin position="27"/>
        <end position="46"/>
    </location>
</feature>
<feature type="region of interest" description="Disordered" evidence="1">
    <location>
        <begin position="26"/>
        <end position="54"/>
    </location>
</feature>
<evidence type="ECO:0000313" key="3">
    <source>
        <dbReference type="Proteomes" id="UP000242715"/>
    </source>
</evidence>
<name>A0A2Z6N1Q8_TRISU</name>